<sequence length="545" mass="63145">MKHFGKWCTIFLLFFVGFIPKGIASNYTTGKILETVKAYYEACKEENVEAYLAVIYLKGKNVKALTEEARRVWNAVDTIEYSLENFSIALNKEKNVGIAQYTVKAQITPENGPPEEKFSTNADYIMVLRQDENSWKVEMVQRKDLFLQNLKSLYTLQNVQELMKLTNEDTVTWQDKWHDPQGNSYTYRVIVDILSEVETSQYQLAIVLSPKNFNYNHAQPDGRDIRSVAERDGKLLELPYWIEKWDPKGESIIWVRVPHLRGKGRIYLYYGNPDVNSKSSGKDVFDFFDDFSEFVDWSIYGNKPVMTTIEGKKVIKIRGWSEIVRTIKLDGSSYAFESLSKLTSGMEAYMPFLGFGASNRSKDEDNAYQFGYNVWRSIDNIRVFKDGVEKANGNGRLTFSGRTGWVRTTFTVHNGKLTQIIHDEVKGTQKITIQDTYWIDSIPKEVGIIVWDGADYVIDWLFIRNYLEPEPTYNLGSEEKKPPVKKGPKQILREPLETEQIISLIKACEKNILEQSEVIEQMRREIETLKVRIDQLEERIKKLSK</sequence>
<organism evidence="3 4">
    <name type="scientific">Aerophobetes bacterium</name>
    <dbReference type="NCBI Taxonomy" id="2030807"/>
    <lineage>
        <taxon>Bacteria</taxon>
        <taxon>Candidatus Aerophobota</taxon>
    </lineage>
</organism>
<name>A0A662DL83_UNCAE</name>
<feature type="coiled-coil region" evidence="1">
    <location>
        <begin position="505"/>
        <end position="539"/>
    </location>
</feature>
<accession>A0A662DL83</accession>
<dbReference type="EMBL" id="QMQB01000011">
    <property type="protein sequence ID" value="RLE15061.1"/>
    <property type="molecule type" value="Genomic_DNA"/>
</dbReference>
<comment type="caution">
    <text evidence="3">The sequence shown here is derived from an EMBL/GenBank/DDBJ whole genome shotgun (WGS) entry which is preliminary data.</text>
</comment>
<evidence type="ECO:0000313" key="3">
    <source>
        <dbReference type="EMBL" id="RLE15061.1"/>
    </source>
</evidence>
<gene>
    <name evidence="3" type="ORF">DRI96_00510</name>
</gene>
<reference evidence="3 4" key="1">
    <citation type="submission" date="2018-06" db="EMBL/GenBank/DDBJ databases">
        <title>Extensive metabolic versatility and redundancy in microbially diverse, dynamic hydrothermal sediments.</title>
        <authorList>
            <person name="Dombrowski N."/>
            <person name="Teske A."/>
            <person name="Baker B.J."/>
        </authorList>
    </citation>
    <scope>NUCLEOTIDE SEQUENCE [LARGE SCALE GENOMIC DNA]</scope>
    <source>
        <strain evidence="3">B19_G9</strain>
    </source>
</reference>
<keyword evidence="1" id="KW-0175">Coiled coil</keyword>
<feature type="domain" description="DUF2341" evidence="2">
    <location>
        <begin position="221"/>
        <end position="293"/>
    </location>
</feature>
<evidence type="ECO:0000313" key="4">
    <source>
        <dbReference type="Proteomes" id="UP000267654"/>
    </source>
</evidence>
<evidence type="ECO:0000259" key="2">
    <source>
        <dbReference type="Pfam" id="PF10102"/>
    </source>
</evidence>
<evidence type="ECO:0000256" key="1">
    <source>
        <dbReference type="SAM" id="Coils"/>
    </source>
</evidence>
<protein>
    <recommendedName>
        <fullName evidence="2">DUF2341 domain-containing protein</fullName>
    </recommendedName>
</protein>
<dbReference type="InterPro" id="IPR018765">
    <property type="entry name" value="DUF2341"/>
</dbReference>
<dbReference type="Proteomes" id="UP000267654">
    <property type="component" value="Unassembled WGS sequence"/>
</dbReference>
<dbReference type="Pfam" id="PF10102">
    <property type="entry name" value="DUF2341"/>
    <property type="match status" value="1"/>
</dbReference>
<dbReference type="AlphaFoldDB" id="A0A662DL83"/>
<proteinExistence type="predicted"/>